<keyword evidence="2" id="KW-1185">Reference proteome</keyword>
<dbReference type="RefSeq" id="WP_146360286.1">
    <property type="nucleotide sequence ID" value="NZ_VOAL01000001.1"/>
</dbReference>
<comment type="caution">
    <text evidence="1">The sequence shown here is derived from an EMBL/GenBank/DDBJ whole genome shotgun (WGS) entry which is preliminary data.</text>
</comment>
<reference evidence="1 2" key="1">
    <citation type="submission" date="2019-08" db="EMBL/GenBank/DDBJ databases">
        <title>Arthrobacter sp. nov., isolated from plateau pika and Tibetan wild ass.</title>
        <authorList>
            <person name="Ge Y."/>
        </authorList>
    </citation>
    <scope>NUCLEOTIDE SEQUENCE [LARGE SCALE GENOMIC DNA]</scope>
    <source>
        <strain evidence="1 2">785</strain>
    </source>
</reference>
<evidence type="ECO:0000313" key="1">
    <source>
        <dbReference type="EMBL" id="KAD4059919.1"/>
    </source>
</evidence>
<name>A0A5N6MRV9_9MICC</name>
<evidence type="ECO:0000313" key="2">
    <source>
        <dbReference type="Proteomes" id="UP000326852"/>
    </source>
</evidence>
<accession>A0A5N6MRV9</accession>
<dbReference type="Proteomes" id="UP000326852">
    <property type="component" value="Unassembled WGS sequence"/>
</dbReference>
<organism evidence="1 2">
    <name type="scientific">Arthrobacter yangruifuii</name>
    <dbReference type="NCBI Taxonomy" id="2606616"/>
    <lineage>
        <taxon>Bacteria</taxon>
        <taxon>Bacillati</taxon>
        <taxon>Actinomycetota</taxon>
        <taxon>Actinomycetes</taxon>
        <taxon>Micrococcales</taxon>
        <taxon>Micrococcaceae</taxon>
        <taxon>Arthrobacter</taxon>
    </lineage>
</organism>
<dbReference type="EMBL" id="VTFX01000001">
    <property type="protein sequence ID" value="KAD4059919.1"/>
    <property type="molecule type" value="Genomic_DNA"/>
</dbReference>
<proteinExistence type="predicted"/>
<dbReference type="AlphaFoldDB" id="A0A5N6MRV9"/>
<dbReference type="OrthoDB" id="1273722at2"/>
<protein>
    <submittedName>
        <fullName evidence="1">Uncharacterized protein</fullName>
    </submittedName>
</protein>
<sequence length="227" mass="25006">MKISQAPDIIYPPRPGEPVPEVVEAGLARFGGPKGLELASGISEVSSDLALWAVNRFPSLNTRSMLAALLLYDAGHAMMRGPRSAVWPDRRTTSWDFYWNAHLHACTGSFGAQSEHARRAAMAQMAPRVMPAHRVMAALAAESAVDVWRKRWARTVDEYLYRADKQRISRSAQQLATGASQLALKQLGFPLREQGALGIYARAWSKDIEAKYSGEESSSQPSKPGRK</sequence>
<gene>
    <name evidence="1" type="ORF">GD627_02215</name>
</gene>